<accession>A0A4Y2TAM9</accession>
<dbReference type="AlphaFoldDB" id="A0A4Y2TAM9"/>
<gene>
    <name evidence="1" type="ORF">AVEN_166349_1</name>
</gene>
<keyword evidence="2" id="KW-1185">Reference proteome</keyword>
<comment type="caution">
    <text evidence="1">The sequence shown here is derived from an EMBL/GenBank/DDBJ whole genome shotgun (WGS) entry which is preliminary data.</text>
</comment>
<protein>
    <submittedName>
        <fullName evidence="1">Uncharacterized protein</fullName>
    </submittedName>
</protein>
<sequence>MIKVSQIFQHFLHTQIQSLSRKKKTITAQHTTPQLSSDWPVHQLHIQPAPEDSSFTAHTETRRSCSRLFLLPGMVCSHELLTSFVPHRGKKYRPTYFQAMFFSLQGLEVASCGGGYSVKPFITKKKIPRIMN</sequence>
<reference evidence="1 2" key="1">
    <citation type="journal article" date="2019" name="Sci. Rep.">
        <title>Orb-weaving spider Araneus ventricosus genome elucidates the spidroin gene catalogue.</title>
        <authorList>
            <person name="Kono N."/>
            <person name="Nakamura H."/>
            <person name="Ohtoshi R."/>
            <person name="Moran D.A.P."/>
            <person name="Shinohara A."/>
            <person name="Yoshida Y."/>
            <person name="Fujiwara M."/>
            <person name="Mori M."/>
            <person name="Tomita M."/>
            <person name="Arakawa K."/>
        </authorList>
    </citation>
    <scope>NUCLEOTIDE SEQUENCE [LARGE SCALE GENOMIC DNA]</scope>
</reference>
<evidence type="ECO:0000313" key="1">
    <source>
        <dbReference type="EMBL" id="GBN97291.1"/>
    </source>
</evidence>
<dbReference type="EMBL" id="BGPR01027087">
    <property type="protein sequence ID" value="GBN97291.1"/>
    <property type="molecule type" value="Genomic_DNA"/>
</dbReference>
<dbReference type="Proteomes" id="UP000499080">
    <property type="component" value="Unassembled WGS sequence"/>
</dbReference>
<name>A0A4Y2TAM9_ARAVE</name>
<proteinExistence type="predicted"/>
<evidence type="ECO:0000313" key="2">
    <source>
        <dbReference type="Proteomes" id="UP000499080"/>
    </source>
</evidence>
<organism evidence="1 2">
    <name type="scientific">Araneus ventricosus</name>
    <name type="common">Orbweaver spider</name>
    <name type="synonym">Epeira ventricosa</name>
    <dbReference type="NCBI Taxonomy" id="182803"/>
    <lineage>
        <taxon>Eukaryota</taxon>
        <taxon>Metazoa</taxon>
        <taxon>Ecdysozoa</taxon>
        <taxon>Arthropoda</taxon>
        <taxon>Chelicerata</taxon>
        <taxon>Arachnida</taxon>
        <taxon>Araneae</taxon>
        <taxon>Araneomorphae</taxon>
        <taxon>Entelegynae</taxon>
        <taxon>Araneoidea</taxon>
        <taxon>Araneidae</taxon>
        <taxon>Araneus</taxon>
    </lineage>
</organism>